<dbReference type="Proteomes" id="UP000054928">
    <property type="component" value="Unassembled WGS sequence"/>
</dbReference>
<keyword evidence="2" id="KW-1185">Reference proteome</keyword>
<dbReference type="GeneID" id="59052745"/>
<evidence type="ECO:0000313" key="2">
    <source>
        <dbReference type="Proteomes" id="UP000054928"/>
    </source>
</evidence>
<sequence>MTCQMLAKLYMHGVIYRHQFSFCLNLSGSAVCFTNEIAYYHVRLLQGIPKLCETCSLCRCYVCAHREYCFWC</sequence>
<protein>
    <submittedName>
        <fullName evidence="1">Uncharacterized protein</fullName>
    </submittedName>
</protein>
<evidence type="ECO:0000313" key="1">
    <source>
        <dbReference type="EMBL" id="CEG45766.1"/>
    </source>
</evidence>
<reference evidence="2" key="1">
    <citation type="submission" date="2014-09" db="EMBL/GenBank/DDBJ databases">
        <authorList>
            <person name="Sharma Rahul"/>
            <person name="Thines Marco"/>
        </authorList>
    </citation>
    <scope>NUCLEOTIDE SEQUENCE [LARGE SCALE GENOMIC DNA]</scope>
</reference>
<proteinExistence type="predicted"/>
<accession>A0A0P1AWK1</accession>
<dbReference type="RefSeq" id="XP_036263352.1">
    <property type="nucleotide sequence ID" value="XM_036407093.1"/>
</dbReference>
<organism evidence="1 2">
    <name type="scientific">Plasmopara halstedii</name>
    <name type="common">Downy mildew of sunflower</name>
    <dbReference type="NCBI Taxonomy" id="4781"/>
    <lineage>
        <taxon>Eukaryota</taxon>
        <taxon>Sar</taxon>
        <taxon>Stramenopiles</taxon>
        <taxon>Oomycota</taxon>
        <taxon>Peronosporomycetes</taxon>
        <taxon>Peronosporales</taxon>
        <taxon>Peronosporaceae</taxon>
        <taxon>Plasmopara</taxon>
    </lineage>
</organism>
<dbReference type="EMBL" id="CCYD01001640">
    <property type="protein sequence ID" value="CEG45766.1"/>
    <property type="molecule type" value="Genomic_DNA"/>
</dbReference>
<dbReference type="AlphaFoldDB" id="A0A0P1AWK1"/>
<name>A0A0P1AWK1_PLAHL</name>